<proteinExistence type="predicted"/>
<organism evidence="1 2">
    <name type="scientific">Microbacterium lacticum</name>
    <dbReference type="NCBI Taxonomy" id="33885"/>
    <lineage>
        <taxon>Bacteria</taxon>
        <taxon>Bacillati</taxon>
        <taxon>Actinomycetota</taxon>
        <taxon>Actinomycetes</taxon>
        <taxon>Micrococcales</taxon>
        <taxon>Microbacteriaceae</taxon>
        <taxon>Microbacterium</taxon>
    </lineage>
</organism>
<name>A0A543L0W7_9MICO</name>
<dbReference type="Pfam" id="PF19503">
    <property type="entry name" value="DUF6037"/>
    <property type="match status" value="1"/>
</dbReference>
<keyword evidence="2" id="KW-1185">Reference proteome</keyword>
<comment type="caution">
    <text evidence="1">The sequence shown here is derived from an EMBL/GenBank/DDBJ whole genome shotgun (WGS) entry which is preliminary data.</text>
</comment>
<dbReference type="AlphaFoldDB" id="A0A543L0W7"/>
<protein>
    <submittedName>
        <fullName evidence="1">Uncharacterized protein</fullName>
    </submittedName>
</protein>
<reference evidence="1 2" key="1">
    <citation type="submission" date="2019-06" db="EMBL/GenBank/DDBJ databases">
        <title>Sequencing the genomes of 1000 actinobacteria strains.</title>
        <authorList>
            <person name="Klenk H.-P."/>
        </authorList>
    </citation>
    <scope>NUCLEOTIDE SEQUENCE [LARGE SCALE GENOMIC DNA]</scope>
    <source>
        <strain evidence="1 2">DSM 20427</strain>
    </source>
</reference>
<dbReference type="EMBL" id="VFPS01000001">
    <property type="protein sequence ID" value="TQN00969.1"/>
    <property type="molecule type" value="Genomic_DNA"/>
</dbReference>
<accession>A0A543L0W7</accession>
<sequence length="205" mass="23563">MENLRALRDELEHRGWVVTCFPFVYKKHKYFVLVERYVPPAQVPKGQLVQLTFVDSQDTSNTLSGPANRYKIDVAVKHLRKFFGVEWAENLGDFMSQFYVHFGRLVPSTLPLHLGVEEQDVVVRQLDNSDSEDPRKRFCYTVRRNGLRAGGKVGRRSPFNSQKTDMLRPALYEHFKNDEHISFVYSVNPEDGNAEALVDSGTALI</sequence>
<evidence type="ECO:0000313" key="2">
    <source>
        <dbReference type="Proteomes" id="UP000319804"/>
    </source>
</evidence>
<dbReference type="InterPro" id="IPR046100">
    <property type="entry name" value="DUF6037"/>
</dbReference>
<evidence type="ECO:0000313" key="1">
    <source>
        <dbReference type="EMBL" id="TQN00969.1"/>
    </source>
</evidence>
<dbReference type="Proteomes" id="UP000319804">
    <property type="component" value="Unassembled WGS sequence"/>
</dbReference>
<gene>
    <name evidence="1" type="ORF">FHX68_1102</name>
</gene>